<dbReference type="EMBL" id="LR026963">
    <property type="protein sequence ID" value="VBB69578.1"/>
    <property type="molecule type" value="Genomic_DNA"/>
</dbReference>
<keyword evidence="13" id="KW-0648">Protein biosynthesis</keyword>
<dbReference type="CDD" id="cd00496">
    <property type="entry name" value="PheRS_alpha_core"/>
    <property type="match status" value="1"/>
</dbReference>
<dbReference type="FunFam" id="3.30.930.10:FF:000003">
    <property type="entry name" value="Phenylalanine--tRNA ligase alpha subunit"/>
    <property type="match status" value="1"/>
</dbReference>
<dbReference type="SUPFAM" id="SSF55681">
    <property type="entry name" value="Class II aaRS and biotin synthetases"/>
    <property type="match status" value="1"/>
</dbReference>
<dbReference type="PANTHER" id="PTHR11538:SF41">
    <property type="entry name" value="PHENYLALANINE--TRNA LIGASE, MITOCHONDRIAL"/>
    <property type="match status" value="1"/>
</dbReference>
<evidence type="ECO:0000256" key="6">
    <source>
        <dbReference type="ARBA" id="ARBA00015409"/>
    </source>
</evidence>
<accession>A0A484HBP7</accession>
<comment type="subcellular location">
    <subcellularLocation>
        <location evidence="2">Cytoplasm</location>
    </subcellularLocation>
</comment>
<dbReference type="InterPro" id="IPR006195">
    <property type="entry name" value="aa-tRNA-synth_II"/>
</dbReference>
<evidence type="ECO:0000256" key="14">
    <source>
        <dbReference type="ARBA" id="ARBA00023146"/>
    </source>
</evidence>
<dbReference type="InterPro" id="IPR002319">
    <property type="entry name" value="Phenylalanyl-tRNA_Synthase"/>
</dbReference>
<evidence type="ECO:0000256" key="11">
    <source>
        <dbReference type="ARBA" id="ARBA00022840"/>
    </source>
</evidence>
<evidence type="ECO:0000256" key="13">
    <source>
        <dbReference type="ARBA" id="ARBA00022917"/>
    </source>
</evidence>
<comment type="similarity">
    <text evidence="3">Belongs to the class-II aminoacyl-tRNA synthetase family. Phe-tRNA synthetase alpha subunit type 1 subfamily.</text>
</comment>
<evidence type="ECO:0000256" key="4">
    <source>
        <dbReference type="ARBA" id="ARBA00011209"/>
    </source>
</evidence>
<evidence type="ECO:0000256" key="9">
    <source>
        <dbReference type="ARBA" id="ARBA00022723"/>
    </source>
</evidence>
<keyword evidence="14 18" id="KW-0030">Aminoacyl-tRNA synthetase</keyword>
<dbReference type="InterPro" id="IPR010978">
    <property type="entry name" value="tRNA-bd_arm"/>
</dbReference>
<reference evidence="18" key="1">
    <citation type="submission" date="2018-10" db="EMBL/GenBank/DDBJ databases">
        <authorList>
            <person name="Gruber-Vodicka H."/>
            <person name="Jaeckle O."/>
        </authorList>
    </citation>
    <scope>NUCLEOTIDE SEQUENCE</scope>
</reference>
<protein>
    <recommendedName>
        <fullName evidence="6">Phenylalanine--tRNA ligase alpha subunit</fullName>
        <ecNumber evidence="5">6.1.1.20</ecNumber>
    </recommendedName>
    <alternativeName>
        <fullName evidence="15">Phenylalanyl-tRNA synthetase alpha subunit</fullName>
    </alternativeName>
</protein>
<dbReference type="GO" id="GO:0046872">
    <property type="term" value="F:metal ion binding"/>
    <property type="evidence" value="ECO:0007669"/>
    <property type="project" value="UniProtKB-KW"/>
</dbReference>
<dbReference type="Pfam" id="PF01409">
    <property type="entry name" value="tRNA-synt_2d"/>
    <property type="match status" value="1"/>
</dbReference>
<keyword evidence="7" id="KW-0963">Cytoplasm</keyword>
<dbReference type="HAMAP" id="MF_00281">
    <property type="entry name" value="Phe_tRNA_synth_alpha1"/>
    <property type="match status" value="1"/>
</dbReference>
<keyword evidence="12" id="KW-0460">Magnesium</keyword>
<dbReference type="GO" id="GO:0000049">
    <property type="term" value="F:tRNA binding"/>
    <property type="evidence" value="ECO:0007669"/>
    <property type="project" value="InterPro"/>
</dbReference>
<evidence type="ECO:0000256" key="15">
    <source>
        <dbReference type="ARBA" id="ARBA00030612"/>
    </source>
</evidence>
<dbReference type="PANTHER" id="PTHR11538">
    <property type="entry name" value="PHENYLALANYL-TRNA SYNTHETASE"/>
    <property type="match status" value="1"/>
</dbReference>
<evidence type="ECO:0000256" key="12">
    <source>
        <dbReference type="ARBA" id="ARBA00022842"/>
    </source>
</evidence>
<sequence length="358" mass="40037">MEEDLRELEGWLEEALAAADSVAAVERARIEVLGKKGRLTTLLKNLSHLPPAERARQGAVANTLKQTAIRLIKSRIATLQRAELGARLADKQVDVTLPGRPEPVGRIHPLSQTLDEVIAIFGWMGFTVVEGPDIEDDFHNFTALNIPPEHPARQMHDTFYLPKRANNTRFLLRTHTSPVQIRTLQAEQPPVHIIAPGRVYRRDSDTTHTPMFHQIEGLVINQSTHFGHLKGCIVAFIHAYFETTAVPVRFRPSFFPFTAPSAEVDIGCSCQEGRLEFGSGGDWLEVMGCGMVHPHVLAACGLDAERWQGFAFGIGVERIAMLKYGISDLRTFYEPDMRWLRHYGFLSLDVPTVAGKVY</sequence>
<dbReference type="NCBIfam" id="TIGR00468">
    <property type="entry name" value="pheS"/>
    <property type="match status" value="1"/>
</dbReference>
<dbReference type="InterPro" id="IPR004529">
    <property type="entry name" value="Phe-tRNA-synth_IIc_asu"/>
</dbReference>
<feature type="domain" description="Aminoacyl-transfer RNA synthetases class-II family profile" evidence="17">
    <location>
        <begin position="110"/>
        <end position="335"/>
    </location>
</feature>
<dbReference type="GO" id="GO:0005524">
    <property type="term" value="F:ATP binding"/>
    <property type="evidence" value="ECO:0007669"/>
    <property type="project" value="UniProtKB-KW"/>
</dbReference>
<evidence type="ECO:0000256" key="10">
    <source>
        <dbReference type="ARBA" id="ARBA00022741"/>
    </source>
</evidence>
<evidence type="ECO:0000256" key="5">
    <source>
        <dbReference type="ARBA" id="ARBA00012814"/>
    </source>
</evidence>
<dbReference type="Gene3D" id="3.30.930.10">
    <property type="entry name" value="Bira Bifunctional Protein, Domain 2"/>
    <property type="match status" value="1"/>
</dbReference>
<dbReference type="InterPro" id="IPR004188">
    <property type="entry name" value="Phe-tRNA_ligase_II_N"/>
</dbReference>
<evidence type="ECO:0000256" key="7">
    <source>
        <dbReference type="ARBA" id="ARBA00022490"/>
    </source>
</evidence>
<keyword evidence="10" id="KW-0547">Nucleotide-binding</keyword>
<dbReference type="InterPro" id="IPR022911">
    <property type="entry name" value="Phe_tRNA_ligase_alpha1_bac"/>
</dbReference>
<evidence type="ECO:0000259" key="17">
    <source>
        <dbReference type="PROSITE" id="PS50862"/>
    </source>
</evidence>
<dbReference type="EC" id="6.1.1.20" evidence="5"/>
<evidence type="ECO:0000256" key="2">
    <source>
        <dbReference type="ARBA" id="ARBA00004496"/>
    </source>
</evidence>
<evidence type="ECO:0000256" key="3">
    <source>
        <dbReference type="ARBA" id="ARBA00010207"/>
    </source>
</evidence>
<comment type="subunit">
    <text evidence="4">Tetramer of two alpha and two beta subunits.</text>
</comment>
<name>A0A484HBP7_9ZZZZ</name>
<dbReference type="Pfam" id="PF02912">
    <property type="entry name" value="Phe_tRNA-synt_N"/>
    <property type="match status" value="1"/>
</dbReference>
<dbReference type="PROSITE" id="PS50862">
    <property type="entry name" value="AA_TRNA_LIGASE_II"/>
    <property type="match status" value="1"/>
</dbReference>
<organism evidence="18">
    <name type="scientific">invertebrate metagenome</name>
    <dbReference type="NCBI Taxonomy" id="1711999"/>
    <lineage>
        <taxon>unclassified sequences</taxon>
        <taxon>metagenomes</taxon>
        <taxon>organismal metagenomes</taxon>
    </lineage>
</organism>
<comment type="cofactor">
    <cofactor evidence="1">
        <name>Mg(2+)</name>
        <dbReference type="ChEBI" id="CHEBI:18420"/>
    </cofactor>
</comment>
<evidence type="ECO:0000256" key="1">
    <source>
        <dbReference type="ARBA" id="ARBA00001946"/>
    </source>
</evidence>
<gene>
    <name evidence="18" type="ORF">RIEGSTA812A_PEG_1051</name>
</gene>
<keyword evidence="11" id="KW-0067">ATP-binding</keyword>
<dbReference type="SUPFAM" id="SSF46589">
    <property type="entry name" value="tRNA-binding arm"/>
    <property type="match status" value="1"/>
</dbReference>
<dbReference type="GO" id="GO:0004826">
    <property type="term" value="F:phenylalanine-tRNA ligase activity"/>
    <property type="evidence" value="ECO:0007669"/>
    <property type="project" value="UniProtKB-EC"/>
</dbReference>
<proteinExistence type="inferred from homology"/>
<dbReference type="GO" id="GO:0006432">
    <property type="term" value="P:phenylalanyl-tRNA aminoacylation"/>
    <property type="evidence" value="ECO:0007669"/>
    <property type="project" value="InterPro"/>
</dbReference>
<evidence type="ECO:0000313" key="18">
    <source>
        <dbReference type="EMBL" id="VBB69578.1"/>
    </source>
</evidence>
<keyword evidence="9" id="KW-0479">Metal-binding</keyword>
<dbReference type="AlphaFoldDB" id="A0A484HBP7"/>
<dbReference type="GO" id="GO:0005737">
    <property type="term" value="C:cytoplasm"/>
    <property type="evidence" value="ECO:0007669"/>
    <property type="project" value="UniProtKB-SubCell"/>
</dbReference>
<evidence type="ECO:0000256" key="8">
    <source>
        <dbReference type="ARBA" id="ARBA00022598"/>
    </source>
</evidence>
<evidence type="ECO:0000256" key="16">
    <source>
        <dbReference type="ARBA" id="ARBA00049255"/>
    </source>
</evidence>
<dbReference type="InterPro" id="IPR045864">
    <property type="entry name" value="aa-tRNA-synth_II/BPL/LPL"/>
</dbReference>
<keyword evidence="8 18" id="KW-0436">Ligase</keyword>
<comment type="catalytic activity">
    <reaction evidence="16">
        <text>tRNA(Phe) + L-phenylalanine + ATP = L-phenylalanyl-tRNA(Phe) + AMP + diphosphate + H(+)</text>
        <dbReference type="Rhea" id="RHEA:19413"/>
        <dbReference type="Rhea" id="RHEA-COMP:9668"/>
        <dbReference type="Rhea" id="RHEA-COMP:9699"/>
        <dbReference type="ChEBI" id="CHEBI:15378"/>
        <dbReference type="ChEBI" id="CHEBI:30616"/>
        <dbReference type="ChEBI" id="CHEBI:33019"/>
        <dbReference type="ChEBI" id="CHEBI:58095"/>
        <dbReference type="ChEBI" id="CHEBI:78442"/>
        <dbReference type="ChEBI" id="CHEBI:78531"/>
        <dbReference type="ChEBI" id="CHEBI:456215"/>
        <dbReference type="EC" id="6.1.1.20"/>
    </reaction>
</comment>